<sequence>MSKRKGEISREKILSSAEYLFAANGYHGTTVSQIVREAGLTQAAFYLYFKSKEEILDEIFLNFERQLDQFVETGQQLNQHNFSEVEKHLTQTYIGLFQLFGANKNVIKIVFNEGGQGEKLRRRIVNQIHTNMTQNQSLGILKPEINTEVFAELLVASIERIAIRYGIDEDYSPAYLGHSLAGILFQGVLTKNT</sequence>
<evidence type="ECO:0000256" key="1">
    <source>
        <dbReference type="ARBA" id="ARBA00022491"/>
    </source>
</evidence>
<evidence type="ECO:0000256" key="2">
    <source>
        <dbReference type="ARBA" id="ARBA00023125"/>
    </source>
</evidence>
<dbReference type="InterPro" id="IPR023772">
    <property type="entry name" value="DNA-bd_HTH_TetR-type_CS"/>
</dbReference>
<dbReference type="Pfam" id="PF00440">
    <property type="entry name" value="TetR_N"/>
    <property type="match status" value="1"/>
</dbReference>
<dbReference type="PRINTS" id="PR00455">
    <property type="entry name" value="HTHTETR"/>
</dbReference>
<dbReference type="InterPro" id="IPR050624">
    <property type="entry name" value="HTH-type_Tx_Regulator"/>
</dbReference>
<keyword evidence="2 3" id="KW-0238">DNA-binding</keyword>
<gene>
    <name evidence="5" type="ORF">NP439_22665</name>
</gene>
<protein>
    <submittedName>
        <fullName evidence="5">TetR/AcrR family transcriptional regulator</fullName>
    </submittedName>
</protein>
<keyword evidence="1" id="KW-0678">Repressor</keyword>
<dbReference type="Proteomes" id="UP001059773">
    <property type="component" value="Chromosome"/>
</dbReference>
<proteinExistence type="predicted"/>
<dbReference type="PANTHER" id="PTHR43479">
    <property type="entry name" value="ACREF/ENVCD OPERON REPRESSOR-RELATED"/>
    <property type="match status" value="1"/>
</dbReference>
<evidence type="ECO:0000313" key="5">
    <source>
        <dbReference type="EMBL" id="UUI02804.1"/>
    </source>
</evidence>
<name>A0ABY5JRE4_9BACI</name>
<dbReference type="EMBL" id="CP101914">
    <property type="protein sequence ID" value="UUI02804.1"/>
    <property type="molecule type" value="Genomic_DNA"/>
</dbReference>
<reference evidence="5" key="1">
    <citation type="submission" date="2022-07" db="EMBL/GenBank/DDBJ databases">
        <title>FELIX.</title>
        <authorList>
            <person name="Wan K.H."/>
            <person name="Park S."/>
            <person name="Lawrence Q."/>
            <person name="Eichenberger J.P."/>
            <person name="Booth B.W."/>
            <person name="Piaggio A.J."/>
            <person name="Chandler J.C."/>
            <person name="Franklin A.B."/>
            <person name="Celniker S.E."/>
        </authorList>
    </citation>
    <scope>NUCLEOTIDE SEQUENCE</scope>
    <source>
        <strain evidence="5">QA-1986 374</strain>
    </source>
</reference>
<dbReference type="PANTHER" id="PTHR43479:SF11">
    <property type="entry name" value="ACREF_ENVCD OPERON REPRESSOR-RELATED"/>
    <property type="match status" value="1"/>
</dbReference>
<evidence type="ECO:0000313" key="6">
    <source>
        <dbReference type="Proteomes" id="UP001059773"/>
    </source>
</evidence>
<feature type="domain" description="HTH tetR-type" evidence="4">
    <location>
        <begin position="7"/>
        <end position="67"/>
    </location>
</feature>
<dbReference type="PROSITE" id="PS01081">
    <property type="entry name" value="HTH_TETR_1"/>
    <property type="match status" value="1"/>
</dbReference>
<evidence type="ECO:0000259" key="4">
    <source>
        <dbReference type="PROSITE" id="PS50977"/>
    </source>
</evidence>
<feature type="DNA-binding region" description="H-T-H motif" evidence="3">
    <location>
        <begin position="30"/>
        <end position="49"/>
    </location>
</feature>
<keyword evidence="6" id="KW-1185">Reference proteome</keyword>
<evidence type="ECO:0000256" key="3">
    <source>
        <dbReference type="PROSITE-ProRule" id="PRU00335"/>
    </source>
</evidence>
<dbReference type="InterPro" id="IPR001647">
    <property type="entry name" value="HTH_TetR"/>
</dbReference>
<dbReference type="SUPFAM" id="SSF46689">
    <property type="entry name" value="Homeodomain-like"/>
    <property type="match status" value="1"/>
</dbReference>
<accession>A0ABY5JRE4</accession>
<dbReference type="RefSeq" id="WP_256708000.1">
    <property type="nucleotide sequence ID" value="NZ_CP101914.1"/>
</dbReference>
<dbReference type="PROSITE" id="PS50977">
    <property type="entry name" value="HTH_TETR_2"/>
    <property type="match status" value="1"/>
</dbReference>
<dbReference type="InterPro" id="IPR009057">
    <property type="entry name" value="Homeodomain-like_sf"/>
</dbReference>
<dbReference type="Gene3D" id="1.10.357.10">
    <property type="entry name" value="Tetracycline Repressor, domain 2"/>
    <property type="match status" value="1"/>
</dbReference>
<organism evidence="5 6">
    <name type="scientific">Oceanobacillus jeddahense</name>
    <dbReference type="NCBI Taxonomy" id="1462527"/>
    <lineage>
        <taxon>Bacteria</taxon>
        <taxon>Bacillati</taxon>
        <taxon>Bacillota</taxon>
        <taxon>Bacilli</taxon>
        <taxon>Bacillales</taxon>
        <taxon>Bacillaceae</taxon>
        <taxon>Oceanobacillus</taxon>
    </lineage>
</organism>